<keyword evidence="5 8" id="KW-0418">Kinase</keyword>
<keyword evidence="6" id="KW-0067">ATP-binding</keyword>
<dbReference type="AlphaFoldDB" id="A0AA40B5B8"/>
<sequence>MSKQADLVLDSKLETIFDQDRPGQTGHVFVEADAALQRRSVRRVEWWQRQRCIGSGGCGTVYLERCISGQRHVTIRAVKTIPLSASQKRSKLYDRELEATSKFSQKRYEIFFVKSLGWFDHQDSLVIAMEYMQYGSLQDYLSYAPPMSEAEAAEISSQILEGLWKMHDSRFVHRDIKPADIMVQSGPPASWWVKIDDFGISKRVDWASDTTSTSVKGRSPSWPPRCTALGL</sequence>
<dbReference type="RefSeq" id="XP_060300821.1">
    <property type="nucleotide sequence ID" value="XM_060439468.1"/>
</dbReference>
<dbReference type="PANTHER" id="PTHR11584:SF369">
    <property type="entry name" value="MITOGEN-ACTIVATED PROTEIN KINASE KINASE KINASE 19-RELATED"/>
    <property type="match status" value="1"/>
</dbReference>
<evidence type="ECO:0000256" key="5">
    <source>
        <dbReference type="ARBA" id="ARBA00022777"/>
    </source>
</evidence>
<reference evidence="8" key="1">
    <citation type="submission" date="2023-06" db="EMBL/GenBank/DDBJ databases">
        <title>Genome-scale phylogeny and comparative genomics of the fungal order Sordariales.</title>
        <authorList>
            <consortium name="Lawrence Berkeley National Laboratory"/>
            <person name="Hensen N."/>
            <person name="Bonometti L."/>
            <person name="Westerberg I."/>
            <person name="Brannstrom I.O."/>
            <person name="Guillou S."/>
            <person name="Cros-Aarteil S."/>
            <person name="Calhoun S."/>
            <person name="Haridas S."/>
            <person name="Kuo A."/>
            <person name="Mondo S."/>
            <person name="Pangilinan J."/>
            <person name="Riley R."/>
            <person name="LaButti K."/>
            <person name="Andreopoulos B."/>
            <person name="Lipzen A."/>
            <person name="Chen C."/>
            <person name="Yanf M."/>
            <person name="Daum C."/>
            <person name="Ng V."/>
            <person name="Clum A."/>
            <person name="Steindorff A."/>
            <person name="Ohm R."/>
            <person name="Martin F."/>
            <person name="Silar P."/>
            <person name="Natvig D."/>
            <person name="Lalanne C."/>
            <person name="Gautier V."/>
            <person name="Ament-velasquez S.L."/>
            <person name="Kruys A."/>
            <person name="Hutchinson M.I."/>
            <person name="Powell A.J."/>
            <person name="Barry K."/>
            <person name="Miller A.N."/>
            <person name="Grigoriev I.V."/>
            <person name="Debuchy R."/>
            <person name="Gladieux P."/>
            <person name="Thoren M.H."/>
            <person name="Johannesson H."/>
        </authorList>
    </citation>
    <scope>NUCLEOTIDE SEQUENCE</scope>
    <source>
        <strain evidence="8">SMH2392-1A</strain>
    </source>
</reference>
<proteinExistence type="inferred from homology"/>
<dbReference type="InterPro" id="IPR011009">
    <property type="entry name" value="Kinase-like_dom_sf"/>
</dbReference>
<dbReference type="SUPFAM" id="SSF56112">
    <property type="entry name" value="Protein kinase-like (PK-like)"/>
    <property type="match status" value="1"/>
</dbReference>
<dbReference type="Proteomes" id="UP001172101">
    <property type="component" value="Unassembled WGS sequence"/>
</dbReference>
<keyword evidence="9" id="KW-1185">Reference proteome</keyword>
<comment type="similarity">
    <text evidence="1">Belongs to the protein kinase superfamily. STE Ser/Thr protein kinase family. MAP kinase kinase kinase subfamily.</text>
</comment>
<dbReference type="GeneID" id="85322738"/>
<keyword evidence="4" id="KW-0547">Nucleotide-binding</keyword>
<feature type="domain" description="Protein kinase" evidence="7">
    <location>
        <begin position="47"/>
        <end position="231"/>
    </location>
</feature>
<dbReference type="GO" id="GO:0005524">
    <property type="term" value="F:ATP binding"/>
    <property type="evidence" value="ECO:0007669"/>
    <property type="project" value="UniProtKB-KW"/>
</dbReference>
<accession>A0AA40B5B8</accession>
<dbReference type="InterPro" id="IPR000719">
    <property type="entry name" value="Prot_kinase_dom"/>
</dbReference>
<dbReference type="PANTHER" id="PTHR11584">
    <property type="entry name" value="SERINE/THREONINE PROTEIN KINASE"/>
    <property type="match status" value="1"/>
</dbReference>
<dbReference type="EMBL" id="JAUIRO010000002">
    <property type="protein sequence ID" value="KAK0727966.1"/>
    <property type="molecule type" value="Genomic_DNA"/>
</dbReference>
<evidence type="ECO:0000256" key="4">
    <source>
        <dbReference type="ARBA" id="ARBA00022741"/>
    </source>
</evidence>
<evidence type="ECO:0000259" key="7">
    <source>
        <dbReference type="PROSITE" id="PS50011"/>
    </source>
</evidence>
<dbReference type="PROSITE" id="PS50011">
    <property type="entry name" value="PROTEIN_KINASE_DOM"/>
    <property type="match status" value="1"/>
</dbReference>
<name>A0AA40B5B8_9PEZI</name>
<dbReference type="CDD" id="cd00180">
    <property type="entry name" value="PKc"/>
    <property type="match status" value="1"/>
</dbReference>
<organism evidence="8 9">
    <name type="scientific">Lasiosphaeria miniovina</name>
    <dbReference type="NCBI Taxonomy" id="1954250"/>
    <lineage>
        <taxon>Eukaryota</taxon>
        <taxon>Fungi</taxon>
        <taxon>Dikarya</taxon>
        <taxon>Ascomycota</taxon>
        <taxon>Pezizomycotina</taxon>
        <taxon>Sordariomycetes</taxon>
        <taxon>Sordariomycetidae</taxon>
        <taxon>Sordariales</taxon>
        <taxon>Lasiosphaeriaceae</taxon>
        <taxon>Lasiosphaeria</taxon>
    </lineage>
</organism>
<evidence type="ECO:0000256" key="6">
    <source>
        <dbReference type="ARBA" id="ARBA00022840"/>
    </source>
</evidence>
<keyword evidence="3" id="KW-0808">Transferase</keyword>
<evidence type="ECO:0000313" key="9">
    <source>
        <dbReference type="Proteomes" id="UP001172101"/>
    </source>
</evidence>
<gene>
    <name evidence="8" type="ORF">B0T26DRAFT_672567</name>
</gene>
<dbReference type="GO" id="GO:0004674">
    <property type="term" value="F:protein serine/threonine kinase activity"/>
    <property type="evidence" value="ECO:0007669"/>
    <property type="project" value="UniProtKB-KW"/>
</dbReference>
<comment type="caution">
    <text evidence="8">The sequence shown here is derived from an EMBL/GenBank/DDBJ whole genome shotgun (WGS) entry which is preliminary data.</text>
</comment>
<evidence type="ECO:0000256" key="1">
    <source>
        <dbReference type="ARBA" id="ARBA00006529"/>
    </source>
</evidence>
<dbReference type="Pfam" id="PF00069">
    <property type="entry name" value="Pkinase"/>
    <property type="match status" value="1"/>
</dbReference>
<protein>
    <submittedName>
        <fullName evidence="8">Kinase-like domain-containing protein</fullName>
    </submittedName>
</protein>
<dbReference type="Gene3D" id="1.10.510.10">
    <property type="entry name" value="Transferase(Phosphotransferase) domain 1"/>
    <property type="match status" value="1"/>
</dbReference>
<keyword evidence="2" id="KW-0723">Serine/threonine-protein kinase</keyword>
<evidence type="ECO:0000256" key="2">
    <source>
        <dbReference type="ARBA" id="ARBA00022527"/>
    </source>
</evidence>
<evidence type="ECO:0000313" key="8">
    <source>
        <dbReference type="EMBL" id="KAK0727966.1"/>
    </source>
</evidence>
<evidence type="ECO:0000256" key="3">
    <source>
        <dbReference type="ARBA" id="ARBA00022679"/>
    </source>
</evidence>